<evidence type="ECO:0000313" key="2">
    <source>
        <dbReference type="EMBL" id="RDJ21008.1"/>
    </source>
</evidence>
<sequence length="311" mass="34006">MAREARFVAEESWFWKHRWSLIPAGFVAACFAYGVGGALWYRFVTSGSNRPEQVETCALGSYDVAAFRALIARVRQDGGAGGGGCGKADDPGACLGRVLKERVDSVQRVAGPDMIGRIMAMHAVMRANKAVLLSQKTEPPDQPTRFEPTPAGLRLVPFGPSTVVRAERFVYALDQREVGFDGPALLGSARRQFTWDSSRTNAPSGLYAIAEVTILLSDPALKYPDDLTTGAVRETIDYVDAAWSHRSSDSEWARRQALPAESVHEMTSLCPRRPGWLDQPAVKAARPTKPFSFNNLMQEMNEAMGRSGAKP</sequence>
<protein>
    <submittedName>
        <fullName evidence="2">Uncharacterized protein</fullName>
    </submittedName>
</protein>
<keyword evidence="1" id="KW-1133">Transmembrane helix</keyword>
<dbReference type="EMBL" id="QQTP01000014">
    <property type="protein sequence ID" value="RDJ21008.1"/>
    <property type="molecule type" value="Genomic_DNA"/>
</dbReference>
<proteinExistence type="predicted"/>
<evidence type="ECO:0000256" key="1">
    <source>
        <dbReference type="SAM" id="Phobius"/>
    </source>
</evidence>
<reference evidence="3" key="1">
    <citation type="submission" date="2018-07" db="EMBL/GenBank/DDBJ databases">
        <authorList>
            <person name="Safronova V.I."/>
            <person name="Chirak E.R."/>
            <person name="Sazanova A.L."/>
        </authorList>
    </citation>
    <scope>NUCLEOTIDE SEQUENCE [LARGE SCALE GENOMIC DNA]</scope>
    <source>
        <strain evidence="3">RCAM04685</strain>
    </source>
</reference>
<feature type="transmembrane region" description="Helical" evidence="1">
    <location>
        <begin position="21"/>
        <end position="41"/>
    </location>
</feature>
<dbReference type="Proteomes" id="UP000255207">
    <property type="component" value="Unassembled WGS sequence"/>
</dbReference>
<keyword evidence="1" id="KW-0812">Transmembrane</keyword>
<dbReference type="PROSITE" id="PS51257">
    <property type="entry name" value="PROKAR_LIPOPROTEIN"/>
    <property type="match status" value="1"/>
</dbReference>
<organism evidence="2 3">
    <name type="scientific">Bosea caraganae</name>
    <dbReference type="NCBI Taxonomy" id="2763117"/>
    <lineage>
        <taxon>Bacteria</taxon>
        <taxon>Pseudomonadati</taxon>
        <taxon>Pseudomonadota</taxon>
        <taxon>Alphaproteobacteria</taxon>
        <taxon>Hyphomicrobiales</taxon>
        <taxon>Boseaceae</taxon>
        <taxon>Bosea</taxon>
    </lineage>
</organism>
<gene>
    <name evidence="2" type="ORF">DWE98_22010</name>
</gene>
<accession>A0A370L0U9</accession>
<comment type="caution">
    <text evidence="2">The sequence shown here is derived from an EMBL/GenBank/DDBJ whole genome shotgun (WGS) entry which is preliminary data.</text>
</comment>
<evidence type="ECO:0000313" key="3">
    <source>
        <dbReference type="Proteomes" id="UP000255207"/>
    </source>
</evidence>
<name>A0A370L0U9_9HYPH</name>
<dbReference type="AlphaFoldDB" id="A0A370L0U9"/>
<keyword evidence="3" id="KW-1185">Reference proteome</keyword>
<keyword evidence="1" id="KW-0472">Membrane</keyword>